<gene>
    <name evidence="3" type="ORF">CI109_107220</name>
</gene>
<dbReference type="AlphaFoldDB" id="A0A5M6C5W2"/>
<evidence type="ECO:0000313" key="4">
    <source>
        <dbReference type="Proteomes" id="UP000322225"/>
    </source>
</evidence>
<feature type="domain" description="DUF4097" evidence="2">
    <location>
        <begin position="243"/>
        <end position="337"/>
    </location>
</feature>
<feature type="compositionally biased region" description="Basic residues" evidence="1">
    <location>
        <begin position="587"/>
        <end position="608"/>
    </location>
</feature>
<dbReference type="RefSeq" id="XP_031862090.1">
    <property type="nucleotide sequence ID" value="XM_032003677.1"/>
</dbReference>
<dbReference type="Pfam" id="PF13349">
    <property type="entry name" value="DUF4097"/>
    <property type="match status" value="1"/>
</dbReference>
<evidence type="ECO:0000313" key="3">
    <source>
        <dbReference type="EMBL" id="WWD22727.1"/>
    </source>
</evidence>
<feature type="compositionally biased region" description="Pro residues" evidence="1">
    <location>
        <begin position="609"/>
        <end position="621"/>
    </location>
</feature>
<feature type="region of interest" description="Disordered" evidence="1">
    <location>
        <begin position="342"/>
        <end position="427"/>
    </location>
</feature>
<feature type="compositionally biased region" description="Basic and acidic residues" evidence="1">
    <location>
        <begin position="552"/>
        <end position="564"/>
    </location>
</feature>
<dbReference type="GeneID" id="43587803"/>
<accession>A0A5M6C5W2</accession>
<reference evidence="3" key="1">
    <citation type="submission" date="2017-08" db="EMBL/GenBank/DDBJ databases">
        <authorList>
            <person name="Cuomo C."/>
            <person name="Billmyre B."/>
            <person name="Heitman J."/>
        </authorList>
    </citation>
    <scope>NUCLEOTIDE SEQUENCE</scope>
    <source>
        <strain evidence="3">CBS 12478</strain>
    </source>
</reference>
<dbReference type="InterPro" id="IPR025164">
    <property type="entry name" value="Toastrack_DUF4097"/>
</dbReference>
<sequence>MPALPVYHSVPTDEKRAIADSELGFDSVTTTPFDSRKYHPASIGILQRSDEQEDGRTYITRAKDGYRGLSKVKKALVALAVVWFTLAAAHKTANFVTSAGHRHHHDRHEDKWIEYSMNGVVYDRQRPSHLPDETPDCHDFAHKFDYVPATYDQAFSINGDLSVANASWPVLLNRGRNFELNFDGIAGNVVISRSGDQFTEDDRHAPVIVTLESTWSGEGVEGVKMMTNEETSMLSLSPASEENDVSHTVHIVLPAQKRRISSLSISSTKSLKLDIHSSAEDVVFKHLSVKSESGDISLPAIIAGRLELETSAGGINGTYNVSRALVLRTITGDINAEINVVPLFPPGPHGPNHTHPHHPPHHKQDEEFDLDESHVDRPHDHHDHHEHRDDHDHHERRHDKHHKHEKKHKKHHKKHEHKPSSWLPLSWFRPHHPPPDHRPPPRPVFIGAFSTTGTINLNVTRQPPFVSSDIKAFSHTGHVTVQAAKTFHGLYEIGTFQGKYEVSVPESFKHHKVLEEVKGEIGGRQKGLVFGPPPHRNVTEVEGELQEEDLAQRDDEDHRPDHPPSKGPHGPPGHGHDGPPDHPPHGPPHHPPHGPPHHPPHGPPHHPPHGPPPHHPPPPPGSSRVSAHTDVGDVKVIL</sequence>
<name>A0A5M6C5W2_9TREE</name>
<dbReference type="Proteomes" id="UP000322225">
    <property type="component" value="Chromosome 14"/>
</dbReference>
<feature type="region of interest" description="Disordered" evidence="1">
    <location>
        <begin position="552"/>
        <end position="638"/>
    </location>
</feature>
<feature type="compositionally biased region" description="Basic residues" evidence="1">
    <location>
        <begin position="352"/>
        <end position="361"/>
    </location>
</feature>
<reference evidence="3" key="2">
    <citation type="submission" date="2024-01" db="EMBL/GenBank/DDBJ databases">
        <title>Comparative genomics of Cryptococcus and Kwoniella reveals pathogenesis evolution and contrasting modes of karyotype evolution via chromosome fusion or intercentromeric recombination.</title>
        <authorList>
            <person name="Coelho M.A."/>
            <person name="David-Palma M."/>
            <person name="Shea T."/>
            <person name="Bowers K."/>
            <person name="McGinley-Smith S."/>
            <person name="Mohammad A.W."/>
            <person name="Gnirke A."/>
            <person name="Yurkov A.M."/>
            <person name="Nowrousian M."/>
            <person name="Sun S."/>
            <person name="Cuomo C.A."/>
            <person name="Heitman J."/>
        </authorList>
    </citation>
    <scope>NUCLEOTIDE SEQUENCE</scope>
    <source>
        <strain evidence="3">CBS 12478</strain>
    </source>
</reference>
<dbReference type="KEGG" id="ksn:43587803"/>
<proteinExistence type="predicted"/>
<dbReference type="OrthoDB" id="2575133at2759"/>
<dbReference type="EMBL" id="CP144064">
    <property type="protein sequence ID" value="WWD22727.1"/>
    <property type="molecule type" value="Genomic_DNA"/>
</dbReference>
<evidence type="ECO:0000256" key="1">
    <source>
        <dbReference type="SAM" id="MobiDB-lite"/>
    </source>
</evidence>
<organism evidence="3 4">
    <name type="scientific">Kwoniella shandongensis</name>
    <dbReference type="NCBI Taxonomy" id="1734106"/>
    <lineage>
        <taxon>Eukaryota</taxon>
        <taxon>Fungi</taxon>
        <taxon>Dikarya</taxon>
        <taxon>Basidiomycota</taxon>
        <taxon>Agaricomycotina</taxon>
        <taxon>Tremellomycetes</taxon>
        <taxon>Tremellales</taxon>
        <taxon>Cryptococcaceae</taxon>
        <taxon>Kwoniella</taxon>
    </lineage>
</organism>
<feature type="compositionally biased region" description="Basic residues" evidence="1">
    <location>
        <begin position="394"/>
        <end position="417"/>
    </location>
</feature>
<feature type="compositionally biased region" description="Basic and acidic residues" evidence="1">
    <location>
        <begin position="574"/>
        <end position="584"/>
    </location>
</feature>
<protein>
    <recommendedName>
        <fullName evidence="2">DUF4097 domain-containing protein</fullName>
    </recommendedName>
</protein>
<feature type="compositionally biased region" description="Basic and acidic residues" evidence="1">
    <location>
        <begin position="371"/>
        <end position="393"/>
    </location>
</feature>
<keyword evidence="4" id="KW-1185">Reference proteome</keyword>
<evidence type="ECO:0000259" key="2">
    <source>
        <dbReference type="Pfam" id="PF13349"/>
    </source>
</evidence>